<dbReference type="GO" id="GO:0016491">
    <property type="term" value="F:oxidoreductase activity"/>
    <property type="evidence" value="ECO:0007669"/>
    <property type="project" value="UniProtKB-KW"/>
</dbReference>
<dbReference type="PRINTS" id="PR00081">
    <property type="entry name" value="GDHRDH"/>
</dbReference>
<keyword evidence="4" id="KW-1185">Reference proteome</keyword>
<proteinExistence type="inferred from homology"/>
<gene>
    <name evidence="3" type="ORF">FGIG_00479</name>
</gene>
<evidence type="ECO:0000256" key="1">
    <source>
        <dbReference type="ARBA" id="ARBA00023002"/>
    </source>
</evidence>
<dbReference type="Gene3D" id="3.40.50.720">
    <property type="entry name" value="NAD(P)-binding Rossmann-like Domain"/>
    <property type="match status" value="1"/>
</dbReference>
<evidence type="ECO:0000256" key="2">
    <source>
        <dbReference type="RuleBase" id="RU000363"/>
    </source>
</evidence>
<dbReference type="PRINTS" id="PR00080">
    <property type="entry name" value="SDRFAMILY"/>
</dbReference>
<protein>
    <submittedName>
        <fullName evidence="3">Dehydrogenase/reductase SDR family member 1</fullName>
    </submittedName>
</protein>
<dbReference type="InterPro" id="IPR002347">
    <property type="entry name" value="SDR_fam"/>
</dbReference>
<keyword evidence="1" id="KW-0560">Oxidoreductase</keyword>
<name>A0A504YFV1_FASGI</name>
<dbReference type="PANTHER" id="PTHR44147:SF2">
    <property type="entry name" value="DEHYDROGENASE_REDUCTASE SDR FAMILY MEMBER 1"/>
    <property type="match status" value="1"/>
</dbReference>
<reference evidence="3 4" key="1">
    <citation type="submission" date="2019-04" db="EMBL/GenBank/DDBJ databases">
        <title>Annotation for the trematode Fasciola gigantica.</title>
        <authorList>
            <person name="Choi Y.-J."/>
        </authorList>
    </citation>
    <scope>NUCLEOTIDE SEQUENCE [LARGE SCALE GENOMIC DNA]</scope>
    <source>
        <strain evidence="3">Uganda_cow_1</strain>
    </source>
</reference>
<dbReference type="PANTHER" id="PTHR44147">
    <property type="entry name" value="DEHYDROGENASE/REDUCTASE SDR FAMILY MEMBER 1"/>
    <property type="match status" value="1"/>
</dbReference>
<dbReference type="OrthoDB" id="1933717at2759"/>
<dbReference type="InterPro" id="IPR020904">
    <property type="entry name" value="Sc_DH/Rdtase_CS"/>
</dbReference>
<evidence type="ECO:0000313" key="4">
    <source>
        <dbReference type="Proteomes" id="UP000316759"/>
    </source>
</evidence>
<evidence type="ECO:0000313" key="3">
    <source>
        <dbReference type="EMBL" id="TPP59326.1"/>
    </source>
</evidence>
<organism evidence="3 4">
    <name type="scientific">Fasciola gigantica</name>
    <name type="common">Giant liver fluke</name>
    <dbReference type="NCBI Taxonomy" id="46835"/>
    <lineage>
        <taxon>Eukaryota</taxon>
        <taxon>Metazoa</taxon>
        <taxon>Spiralia</taxon>
        <taxon>Lophotrochozoa</taxon>
        <taxon>Platyhelminthes</taxon>
        <taxon>Trematoda</taxon>
        <taxon>Digenea</taxon>
        <taxon>Plagiorchiida</taxon>
        <taxon>Echinostomata</taxon>
        <taxon>Echinostomatoidea</taxon>
        <taxon>Fasciolidae</taxon>
        <taxon>Fasciola</taxon>
    </lineage>
</organism>
<dbReference type="Proteomes" id="UP000316759">
    <property type="component" value="Unassembled WGS sequence"/>
</dbReference>
<comment type="similarity">
    <text evidence="2">Belongs to the short-chain dehydrogenases/reductases (SDR) family.</text>
</comment>
<dbReference type="AlphaFoldDB" id="A0A504YFV1"/>
<dbReference type="Pfam" id="PF00106">
    <property type="entry name" value="adh_short"/>
    <property type="match status" value="1"/>
</dbReference>
<dbReference type="PROSITE" id="PS00061">
    <property type="entry name" value="ADH_SHORT"/>
    <property type="match status" value="1"/>
</dbReference>
<dbReference type="SUPFAM" id="SSF51735">
    <property type="entry name" value="NAD(P)-binding Rossmann-fold domains"/>
    <property type="match status" value="1"/>
</dbReference>
<dbReference type="InterPro" id="IPR036291">
    <property type="entry name" value="NAD(P)-bd_dom_sf"/>
</dbReference>
<sequence length="263" mass="29401">MVDHSDEHQVTELFGRIRREQKGRLDVLVNNAYAAVPFLVRNARKAYFEIDECSPGEAWDTVNNAGLRNSYICATLATRMMMDYQKQMASENSRPGTHSRVGLIINISSVGAQTYLFSTVYGIGKAATDRMVADMSVELKRHAIPISMISLWPGLVRTELMIKHAKDLFHLAASESPELSGRVVAALVAESDKEKLARTGEVVFVSDVASQYGIREVDGSAPAHMRSLQTLLLLGGYRVAPYVPRFIRLPKSWFLYALSWFKM</sequence>
<comment type="caution">
    <text evidence="3">The sequence shown here is derived from an EMBL/GenBank/DDBJ whole genome shotgun (WGS) entry which is preliminary data.</text>
</comment>
<dbReference type="EMBL" id="SUNJ01010855">
    <property type="protein sequence ID" value="TPP59326.1"/>
    <property type="molecule type" value="Genomic_DNA"/>
</dbReference>
<accession>A0A504YFV1</accession>
<dbReference type="STRING" id="46835.A0A504YFV1"/>